<dbReference type="PRINTS" id="PR00463">
    <property type="entry name" value="EP450I"/>
</dbReference>
<dbReference type="GO" id="GO:0020037">
    <property type="term" value="F:heme binding"/>
    <property type="evidence" value="ECO:0007669"/>
    <property type="project" value="InterPro"/>
</dbReference>
<protein>
    <recommendedName>
        <fullName evidence="7">Cytochrome P450</fullName>
    </recommendedName>
</protein>
<organism evidence="5">
    <name type="scientific">Medioppia subpectinata</name>
    <dbReference type="NCBI Taxonomy" id="1979941"/>
    <lineage>
        <taxon>Eukaryota</taxon>
        <taxon>Metazoa</taxon>
        <taxon>Ecdysozoa</taxon>
        <taxon>Arthropoda</taxon>
        <taxon>Chelicerata</taxon>
        <taxon>Arachnida</taxon>
        <taxon>Acari</taxon>
        <taxon>Acariformes</taxon>
        <taxon>Sarcoptiformes</taxon>
        <taxon>Oribatida</taxon>
        <taxon>Brachypylina</taxon>
        <taxon>Oppioidea</taxon>
        <taxon>Oppiidae</taxon>
        <taxon>Medioppia</taxon>
    </lineage>
</organism>
<dbReference type="Pfam" id="PF00067">
    <property type="entry name" value="p450"/>
    <property type="match status" value="1"/>
</dbReference>
<dbReference type="PANTHER" id="PTHR24300">
    <property type="entry name" value="CYTOCHROME P450 508A4-RELATED"/>
    <property type="match status" value="1"/>
</dbReference>
<dbReference type="SUPFAM" id="SSF48264">
    <property type="entry name" value="Cytochrome P450"/>
    <property type="match status" value="1"/>
</dbReference>
<keyword evidence="2" id="KW-0479">Metal-binding</keyword>
<dbReference type="OrthoDB" id="6491179at2759"/>
<evidence type="ECO:0000313" key="6">
    <source>
        <dbReference type="Proteomes" id="UP000759131"/>
    </source>
</evidence>
<dbReference type="EMBL" id="CAJPIZ010004799">
    <property type="protein sequence ID" value="CAG2107949.1"/>
    <property type="molecule type" value="Genomic_DNA"/>
</dbReference>
<evidence type="ECO:0000256" key="4">
    <source>
        <dbReference type="ARBA" id="ARBA00023033"/>
    </source>
</evidence>
<dbReference type="GO" id="GO:0016705">
    <property type="term" value="F:oxidoreductase activity, acting on paired donors, with incorporation or reduction of molecular oxygen"/>
    <property type="evidence" value="ECO:0007669"/>
    <property type="project" value="InterPro"/>
</dbReference>
<keyword evidence="4" id="KW-0560">Oxidoreductase</keyword>
<evidence type="ECO:0000313" key="5">
    <source>
        <dbReference type="EMBL" id="CAD7627519.1"/>
    </source>
</evidence>
<dbReference type="InterPro" id="IPR036396">
    <property type="entry name" value="Cyt_P450_sf"/>
</dbReference>
<gene>
    <name evidence="5" type="ORF">OSB1V03_LOCUS7945</name>
</gene>
<dbReference type="SUPFAM" id="SSF81296">
    <property type="entry name" value="E set domains"/>
    <property type="match status" value="1"/>
</dbReference>
<sequence>FDDEYSTLFKYISTALSHDINNKYILYEYIPILRPFMSDPLTKFRHNFKKCFDYTLNVLKTHENTYDESVCRDFCDLFIAAKRKAEAECRPGVQWLTDVNVSATLIDLFIAGIETSFTTIQWLLLFMDYFEDWQQKLRVEVDEVLGDRVATMQDRPRMHCVQAFLAESLRYRTAAPIGSPRNTLLDTTIASQTMVVQHTYNMSMNEKYWPRSSDFDPGRFLDKHDDVNTISSIDIAPCAAEPCAFKRGTTVAVTGLFTPSSAAQSCRMEMKAELGGWYPIVDESVCPQFLDCPLTPGAVNTLNYKILVDDALPAVS</sequence>
<comment type="similarity">
    <text evidence="1">Belongs to the cytochrome P450 family.</text>
</comment>
<dbReference type="Proteomes" id="UP000759131">
    <property type="component" value="Unassembled WGS sequence"/>
</dbReference>
<dbReference type="InterPro" id="IPR014756">
    <property type="entry name" value="Ig_E-set"/>
</dbReference>
<dbReference type="EMBL" id="OC859374">
    <property type="protein sequence ID" value="CAD7627519.1"/>
    <property type="molecule type" value="Genomic_DNA"/>
</dbReference>
<dbReference type="GO" id="GO:0005506">
    <property type="term" value="F:iron ion binding"/>
    <property type="evidence" value="ECO:0007669"/>
    <property type="project" value="InterPro"/>
</dbReference>
<reference evidence="5" key="1">
    <citation type="submission" date="2020-11" db="EMBL/GenBank/DDBJ databases">
        <authorList>
            <person name="Tran Van P."/>
        </authorList>
    </citation>
    <scope>NUCLEOTIDE SEQUENCE</scope>
</reference>
<proteinExistence type="inferred from homology"/>
<dbReference type="InterPro" id="IPR050182">
    <property type="entry name" value="Cytochrome_P450_fam2"/>
</dbReference>
<evidence type="ECO:0000256" key="2">
    <source>
        <dbReference type="ARBA" id="ARBA00022723"/>
    </source>
</evidence>
<keyword evidence="4" id="KW-0503">Monooxygenase</keyword>
<keyword evidence="6" id="KW-1185">Reference proteome</keyword>
<dbReference type="AlphaFoldDB" id="A0A7R9KR02"/>
<keyword evidence="3" id="KW-0408">Iron</keyword>
<accession>A0A7R9KR02</accession>
<evidence type="ECO:0000256" key="1">
    <source>
        <dbReference type="ARBA" id="ARBA00010617"/>
    </source>
</evidence>
<dbReference type="InterPro" id="IPR001128">
    <property type="entry name" value="Cyt_P450"/>
</dbReference>
<name>A0A7R9KR02_9ACAR</name>
<feature type="non-terminal residue" evidence="5">
    <location>
        <position position="1"/>
    </location>
</feature>
<evidence type="ECO:0008006" key="7">
    <source>
        <dbReference type="Google" id="ProtNLM"/>
    </source>
</evidence>
<dbReference type="Gene3D" id="1.10.630.10">
    <property type="entry name" value="Cytochrome P450"/>
    <property type="match status" value="1"/>
</dbReference>
<dbReference type="InterPro" id="IPR002401">
    <property type="entry name" value="Cyt_P450_E_grp-I"/>
</dbReference>
<dbReference type="GO" id="GO:0004497">
    <property type="term" value="F:monooxygenase activity"/>
    <property type="evidence" value="ECO:0007669"/>
    <property type="project" value="UniProtKB-KW"/>
</dbReference>
<evidence type="ECO:0000256" key="3">
    <source>
        <dbReference type="ARBA" id="ARBA00023004"/>
    </source>
</evidence>